<name>A0A0E9PMA8_ANGAN</name>
<sequence>MVPSIMALRPGSEAAKCPYTITLFTPCLTDGVMVPCDGRYYCEMLYLLYIRLNGTCCCY</sequence>
<proteinExistence type="predicted"/>
<evidence type="ECO:0000313" key="1">
    <source>
        <dbReference type="EMBL" id="JAH05422.1"/>
    </source>
</evidence>
<reference evidence="1" key="2">
    <citation type="journal article" date="2015" name="Fish Shellfish Immunol.">
        <title>Early steps in the European eel (Anguilla anguilla)-Vibrio vulnificus interaction in the gills: Role of the RtxA13 toxin.</title>
        <authorList>
            <person name="Callol A."/>
            <person name="Pajuelo D."/>
            <person name="Ebbesson L."/>
            <person name="Teles M."/>
            <person name="MacKenzie S."/>
            <person name="Amaro C."/>
        </authorList>
    </citation>
    <scope>NUCLEOTIDE SEQUENCE</scope>
</reference>
<accession>A0A0E9PMA8</accession>
<dbReference type="EMBL" id="GBXM01103155">
    <property type="protein sequence ID" value="JAH05422.1"/>
    <property type="molecule type" value="Transcribed_RNA"/>
</dbReference>
<protein>
    <submittedName>
        <fullName evidence="1">Uncharacterized protein</fullName>
    </submittedName>
</protein>
<organism evidence="1">
    <name type="scientific">Anguilla anguilla</name>
    <name type="common">European freshwater eel</name>
    <name type="synonym">Muraena anguilla</name>
    <dbReference type="NCBI Taxonomy" id="7936"/>
    <lineage>
        <taxon>Eukaryota</taxon>
        <taxon>Metazoa</taxon>
        <taxon>Chordata</taxon>
        <taxon>Craniata</taxon>
        <taxon>Vertebrata</taxon>
        <taxon>Euteleostomi</taxon>
        <taxon>Actinopterygii</taxon>
        <taxon>Neopterygii</taxon>
        <taxon>Teleostei</taxon>
        <taxon>Anguilliformes</taxon>
        <taxon>Anguillidae</taxon>
        <taxon>Anguilla</taxon>
    </lineage>
</organism>
<reference evidence="1" key="1">
    <citation type="submission" date="2014-11" db="EMBL/GenBank/DDBJ databases">
        <authorList>
            <person name="Amaro Gonzalez C."/>
        </authorList>
    </citation>
    <scope>NUCLEOTIDE SEQUENCE</scope>
</reference>
<dbReference type="AlphaFoldDB" id="A0A0E9PMA8"/>